<dbReference type="VEuPathDB" id="FungiDB:PPTG_06406"/>
<feature type="region of interest" description="Disordered" evidence="1">
    <location>
        <begin position="112"/>
        <end position="146"/>
    </location>
</feature>
<evidence type="ECO:0000256" key="1">
    <source>
        <dbReference type="SAM" id="MobiDB-lite"/>
    </source>
</evidence>
<gene>
    <name evidence="2" type="ORF">L916_20963</name>
</gene>
<reference evidence="2" key="1">
    <citation type="submission" date="2013-11" db="EMBL/GenBank/DDBJ databases">
        <title>The Genome Sequence of Phytophthora parasitica CJ05E6.</title>
        <authorList>
            <consortium name="The Broad Institute Genomics Platform"/>
            <person name="Russ C."/>
            <person name="Tyler B."/>
            <person name="Panabieres F."/>
            <person name="Shan W."/>
            <person name="Tripathy S."/>
            <person name="Grunwald N."/>
            <person name="Machado M."/>
            <person name="Johnson C.S."/>
            <person name="Arredondo F."/>
            <person name="Hong C."/>
            <person name="Coffey M."/>
            <person name="Young S.K."/>
            <person name="Zeng Q."/>
            <person name="Gargeya S."/>
            <person name="Fitzgerald M."/>
            <person name="Abouelleil A."/>
            <person name="Alvarado L."/>
            <person name="Chapman S.B."/>
            <person name="Gainer-Dewar J."/>
            <person name="Goldberg J."/>
            <person name="Griggs A."/>
            <person name="Gujja S."/>
            <person name="Hansen M."/>
            <person name="Howarth C."/>
            <person name="Imamovic A."/>
            <person name="Ireland A."/>
            <person name="Larimer J."/>
            <person name="McCowan C."/>
            <person name="Murphy C."/>
            <person name="Pearson M."/>
            <person name="Poon T.W."/>
            <person name="Priest M."/>
            <person name="Roberts A."/>
            <person name="Saif S."/>
            <person name="Shea T."/>
            <person name="Sykes S."/>
            <person name="Wortman J."/>
            <person name="Nusbaum C."/>
            <person name="Birren B."/>
        </authorList>
    </citation>
    <scope>NUCLEOTIDE SEQUENCE [LARGE SCALE GENOMIC DNA]</scope>
    <source>
        <strain evidence="2">CJ05E6</strain>
    </source>
</reference>
<accession>W2HT92</accession>
<feature type="compositionally biased region" description="Basic and acidic residues" evidence="1">
    <location>
        <begin position="112"/>
        <end position="133"/>
    </location>
</feature>
<feature type="compositionally biased region" description="Basic residues" evidence="1">
    <location>
        <begin position="134"/>
        <end position="143"/>
    </location>
</feature>
<organism evidence="2">
    <name type="scientific">Phytophthora nicotianae</name>
    <name type="common">Potato buckeye rot agent</name>
    <name type="synonym">Phytophthora parasitica</name>
    <dbReference type="NCBI Taxonomy" id="4792"/>
    <lineage>
        <taxon>Eukaryota</taxon>
        <taxon>Sar</taxon>
        <taxon>Stramenopiles</taxon>
        <taxon>Oomycota</taxon>
        <taxon>Peronosporomycetes</taxon>
        <taxon>Peronosporales</taxon>
        <taxon>Peronosporaceae</taxon>
        <taxon>Phytophthora</taxon>
    </lineage>
</organism>
<dbReference type="Proteomes" id="UP000053864">
    <property type="component" value="Unassembled WGS sequence"/>
</dbReference>
<dbReference type="EMBL" id="KI676600">
    <property type="protein sequence ID" value="ETL25145.1"/>
    <property type="molecule type" value="Genomic_DNA"/>
</dbReference>
<dbReference type="AlphaFoldDB" id="W2HT92"/>
<proteinExistence type="predicted"/>
<evidence type="ECO:0000313" key="2">
    <source>
        <dbReference type="EMBL" id="ETL25145.1"/>
    </source>
</evidence>
<protein>
    <submittedName>
        <fullName evidence="2">Uncharacterized protein</fullName>
    </submittedName>
</protein>
<name>W2HT92_PHYNI</name>
<sequence length="238" mass="27214">MFRLLNVFSERFYQAFLSSGNQLSRSKLDQGGSTFWTDVAVEFDGMDIEFDLLISDDGVSLVWIHRSPWHTQLQNSSKCGLKLQATLLVQRPPPRRLATTVMTSGISVLDERTWSEHRGSGHNEDDSQEEARVRARNRKHRKTSQADVMASLAESVALFVAHEADKAHDETWKGQALLLQQQRLPQRLTILASMLECTKEDGTRLIQIIRDRDDESDEDFDDVNYDAELEEIIKSTTY</sequence>